<reference evidence="2" key="1">
    <citation type="journal article" date="2025" name="Foods">
        <title>Unveiling the Microbial Signatures of Arabica Coffee Cherries: Insights into Ripeness Specific Diversity, Functional Traits, and Implications for Quality and Safety.</title>
        <authorList>
            <consortium name="RefSeq"/>
            <person name="Tenea G.N."/>
            <person name="Cifuentes V."/>
            <person name="Reyes P."/>
            <person name="Cevallos-Vallejos M."/>
        </authorList>
    </citation>
    <scope>NUCLEOTIDE SEQUENCE [LARGE SCALE GENOMIC DNA]</scope>
</reference>
<proteinExistence type="predicted"/>
<accession>A0A6P6SHH2</accession>
<name>A0A6P6SHH2_COFAR</name>
<organism evidence="2 3">
    <name type="scientific">Coffea arabica</name>
    <name type="common">Arabian coffee</name>
    <dbReference type="NCBI Taxonomy" id="13443"/>
    <lineage>
        <taxon>Eukaryota</taxon>
        <taxon>Viridiplantae</taxon>
        <taxon>Streptophyta</taxon>
        <taxon>Embryophyta</taxon>
        <taxon>Tracheophyta</taxon>
        <taxon>Spermatophyta</taxon>
        <taxon>Magnoliopsida</taxon>
        <taxon>eudicotyledons</taxon>
        <taxon>Gunneridae</taxon>
        <taxon>Pentapetalae</taxon>
        <taxon>asterids</taxon>
        <taxon>lamiids</taxon>
        <taxon>Gentianales</taxon>
        <taxon>Rubiaceae</taxon>
        <taxon>Ixoroideae</taxon>
        <taxon>Gardenieae complex</taxon>
        <taxon>Bertiereae - Coffeeae clade</taxon>
        <taxon>Coffeeae</taxon>
        <taxon>Coffea</taxon>
    </lineage>
</organism>
<feature type="compositionally biased region" description="Low complexity" evidence="1">
    <location>
        <begin position="76"/>
        <end position="85"/>
    </location>
</feature>
<dbReference type="PANTHER" id="PTHR48196:SF1">
    <property type="entry name" value="DUF630 DOMAIN-CONTAINING PROTEIN"/>
    <property type="match status" value="1"/>
</dbReference>
<keyword evidence="2" id="KW-1185">Reference proteome</keyword>
<evidence type="ECO:0000313" key="3">
    <source>
        <dbReference type="RefSeq" id="XP_027065294.2"/>
    </source>
</evidence>
<gene>
    <name evidence="3" type="primary">LOC113691376</name>
</gene>
<dbReference type="PANTHER" id="PTHR48196">
    <property type="entry name" value="DUF630 DOMAIN-CONTAINING PROTEIN"/>
    <property type="match status" value="1"/>
</dbReference>
<evidence type="ECO:0000313" key="2">
    <source>
        <dbReference type="Proteomes" id="UP001652660"/>
    </source>
</evidence>
<dbReference type="Proteomes" id="UP001652660">
    <property type="component" value="Chromosome 6c"/>
</dbReference>
<evidence type="ECO:0000256" key="1">
    <source>
        <dbReference type="SAM" id="MobiDB-lite"/>
    </source>
</evidence>
<dbReference type="OrthoDB" id="1707312at2759"/>
<sequence length="153" mass="16860">MSERSRTRSRMFDDQMAVVLGKLGDDDPCDQEEEEEGQSTLLDRYERLSFEVHLKQAMLGRSLSEPSSSAVARTRAAGSGAAQKGKQGGAAAGHRKSAIHRVVRMLIKPLVVGTSRVFARKDGVRSSSTPVVQGKDHRRYLWKAAFSRSMRGV</sequence>
<protein>
    <submittedName>
        <fullName evidence="3">Uncharacterized protein</fullName>
    </submittedName>
</protein>
<dbReference type="RefSeq" id="XP_027065294.2">
    <property type="nucleotide sequence ID" value="XM_027209493.2"/>
</dbReference>
<dbReference type="GeneID" id="113691376"/>
<feature type="region of interest" description="Disordered" evidence="1">
    <location>
        <begin position="63"/>
        <end position="96"/>
    </location>
</feature>
<reference evidence="3" key="2">
    <citation type="submission" date="2025-08" db="UniProtKB">
        <authorList>
            <consortium name="RefSeq"/>
        </authorList>
    </citation>
    <scope>IDENTIFICATION</scope>
    <source>
        <tissue evidence="3">Leaves</tissue>
    </source>
</reference>